<evidence type="ECO:0000313" key="4">
    <source>
        <dbReference type="Proteomes" id="UP001611251"/>
    </source>
</evidence>
<proteinExistence type="predicted"/>
<feature type="domain" description="Glucose/Sorbosone dehydrogenase" evidence="2">
    <location>
        <begin position="34"/>
        <end position="366"/>
    </location>
</feature>
<accession>A0ABW7PV87</accession>
<dbReference type="SUPFAM" id="SSF50952">
    <property type="entry name" value="Soluble quinoprotein glucose dehydrogenase"/>
    <property type="match status" value="1"/>
</dbReference>
<dbReference type="InterPro" id="IPR012938">
    <property type="entry name" value="Glc/Sorbosone_DH"/>
</dbReference>
<name>A0ABW7PV87_9GAMM</name>
<evidence type="ECO:0000259" key="2">
    <source>
        <dbReference type="Pfam" id="PF07995"/>
    </source>
</evidence>
<feature type="chain" id="PRO_5045262729" evidence="1">
    <location>
        <begin position="23"/>
        <end position="379"/>
    </location>
</feature>
<dbReference type="GO" id="GO:0016491">
    <property type="term" value="F:oxidoreductase activity"/>
    <property type="evidence" value="ECO:0007669"/>
    <property type="project" value="UniProtKB-KW"/>
</dbReference>
<evidence type="ECO:0000313" key="3">
    <source>
        <dbReference type="EMBL" id="MFH8133944.1"/>
    </source>
</evidence>
<feature type="signal peptide" evidence="1">
    <location>
        <begin position="1"/>
        <end position="22"/>
    </location>
</feature>
<keyword evidence="4" id="KW-1185">Reference proteome</keyword>
<sequence length="379" mass="41693">MSPFPAALLLSGSLLGSFPLLAADTSVQVLQDKLDHPWSVAFLPDNQTLLITERSGQLRSWQPEQGLSQPIAGVPKVWAQRQGGLLDVVLAPDFAQSRRVWLSYTEAGSDGAVGAVVGYGHLSADNRQLSDFKVAIRQEPKLSSGANIGTRLAFDRDGFLWIAFGDSFHSSTAQDLNQLQGKILRLNADGSVPQDNPFVGQKNARPEIWTSGMRNPQGLTLNPWTHQMWESEHGPRGGDEVNIPEKGKNYGWPLATWGIDYSGEKVPESKGGKVEGTEQPVFYWKNSPAISGMAFYNSARFPQWKNSLFIGALKEKSLIRLSINGEKVVEEQRLLTDRAERIRDVRQGPDGYLYVLTDEANGKLLKVGLKEGADAPRVD</sequence>
<dbReference type="Gene3D" id="2.120.10.30">
    <property type="entry name" value="TolB, C-terminal domain"/>
    <property type="match status" value="1"/>
</dbReference>
<reference evidence="3 4" key="1">
    <citation type="submission" date="2024-08" db="EMBL/GenBank/DDBJ databases">
        <title>Pantoea ronii - a newly identified human opportunistic pathogen.</title>
        <authorList>
            <person name="Keidar-Friedman D."/>
            <person name="Sorek N."/>
            <person name="Leshin-Carmel D."/>
            <person name="Tsur A."/>
            <person name="Amsalem M."/>
            <person name="Tolkach D."/>
            <person name="Brosh-Nissimov T."/>
        </authorList>
    </citation>
    <scope>NUCLEOTIDE SEQUENCE [LARGE SCALE GENOMIC DNA]</scope>
    <source>
        <strain evidence="3 4">AA23256</strain>
    </source>
</reference>
<gene>
    <name evidence="3" type="ORF">ABU178_07120</name>
</gene>
<keyword evidence="1" id="KW-0732">Signal</keyword>
<comment type="caution">
    <text evidence="3">The sequence shown here is derived from an EMBL/GenBank/DDBJ whole genome shotgun (WGS) entry which is preliminary data.</text>
</comment>
<dbReference type="RefSeq" id="WP_397213328.1">
    <property type="nucleotide sequence ID" value="NZ_JBGFSN010000004.1"/>
</dbReference>
<protein>
    <submittedName>
        <fullName evidence="3">PQQ-dependent sugar dehydrogenase</fullName>
        <ecNumber evidence="3">1.1.5.-</ecNumber>
    </submittedName>
</protein>
<dbReference type="EC" id="1.1.5.-" evidence="3"/>
<dbReference type="Pfam" id="PF07995">
    <property type="entry name" value="GSDH"/>
    <property type="match status" value="1"/>
</dbReference>
<evidence type="ECO:0000256" key="1">
    <source>
        <dbReference type="SAM" id="SignalP"/>
    </source>
</evidence>
<keyword evidence="3" id="KW-0560">Oxidoreductase</keyword>
<dbReference type="EMBL" id="JBGFSN010000004">
    <property type="protein sequence ID" value="MFH8133944.1"/>
    <property type="molecule type" value="Genomic_DNA"/>
</dbReference>
<organism evidence="3 4">
    <name type="scientific">Pantoea osteomyelitidis</name>
    <dbReference type="NCBI Taxonomy" id="3230026"/>
    <lineage>
        <taxon>Bacteria</taxon>
        <taxon>Pseudomonadati</taxon>
        <taxon>Pseudomonadota</taxon>
        <taxon>Gammaproteobacteria</taxon>
        <taxon>Enterobacterales</taxon>
        <taxon>Erwiniaceae</taxon>
        <taxon>Pantoea</taxon>
    </lineage>
</organism>
<dbReference type="PANTHER" id="PTHR19328:SF75">
    <property type="entry name" value="ALDOSE SUGAR DEHYDROGENASE YLII"/>
    <property type="match status" value="1"/>
</dbReference>
<dbReference type="InterPro" id="IPR011042">
    <property type="entry name" value="6-blade_b-propeller_TolB-like"/>
</dbReference>
<dbReference type="PANTHER" id="PTHR19328">
    <property type="entry name" value="HEDGEHOG-INTERACTING PROTEIN"/>
    <property type="match status" value="1"/>
</dbReference>
<dbReference type="Proteomes" id="UP001611251">
    <property type="component" value="Unassembled WGS sequence"/>
</dbReference>
<dbReference type="InterPro" id="IPR011041">
    <property type="entry name" value="Quinoprot_gluc/sorb_DH_b-prop"/>
</dbReference>